<evidence type="ECO:0000256" key="1">
    <source>
        <dbReference type="SAM" id="SignalP"/>
    </source>
</evidence>
<name>A0A3L6TXE3_PANMI</name>
<proteinExistence type="predicted"/>
<keyword evidence="1" id="KW-0732">Signal</keyword>
<dbReference type="Proteomes" id="UP000275267">
    <property type="component" value="Unassembled WGS sequence"/>
</dbReference>
<gene>
    <name evidence="2" type="ORF">C2845_PM01G40710</name>
</gene>
<reference evidence="3" key="1">
    <citation type="journal article" date="2019" name="Nat. Commun.">
        <title>The genome of broomcorn millet.</title>
        <authorList>
            <person name="Zou C."/>
            <person name="Miki D."/>
            <person name="Li D."/>
            <person name="Tang Q."/>
            <person name="Xiao L."/>
            <person name="Rajput S."/>
            <person name="Deng P."/>
            <person name="Jia W."/>
            <person name="Huang R."/>
            <person name="Zhang M."/>
            <person name="Sun Y."/>
            <person name="Hu J."/>
            <person name="Fu X."/>
            <person name="Schnable P.S."/>
            <person name="Li F."/>
            <person name="Zhang H."/>
            <person name="Feng B."/>
            <person name="Zhu X."/>
            <person name="Liu R."/>
            <person name="Schnable J.C."/>
            <person name="Zhu J.-K."/>
            <person name="Zhang H."/>
        </authorList>
    </citation>
    <scope>NUCLEOTIDE SEQUENCE [LARGE SCALE GENOMIC DNA]</scope>
</reference>
<sequence length="144" mass="16849">MLKGAGMILICLVLMNSLQYPISRLMKYRMDHFPQICHRMYLTELQKLFVKILGHLVQLQSKLTVSVLENKRPHTKASENFHESYLKLKREEIERFAAIEEKKLEDPFSIKKCIIVLERLSDLQTGDMLKAANIFKDSLSNRKV</sequence>
<dbReference type="PANTHER" id="PTHR47072">
    <property type="match status" value="1"/>
</dbReference>
<dbReference type="OrthoDB" id="683390at2759"/>
<protein>
    <submittedName>
        <fullName evidence="2">Uncharacterized protein</fullName>
    </submittedName>
</protein>
<feature type="signal peptide" evidence="1">
    <location>
        <begin position="1"/>
        <end position="19"/>
    </location>
</feature>
<organism evidence="2 3">
    <name type="scientific">Panicum miliaceum</name>
    <name type="common">Proso millet</name>
    <name type="synonym">Broomcorn millet</name>
    <dbReference type="NCBI Taxonomy" id="4540"/>
    <lineage>
        <taxon>Eukaryota</taxon>
        <taxon>Viridiplantae</taxon>
        <taxon>Streptophyta</taxon>
        <taxon>Embryophyta</taxon>
        <taxon>Tracheophyta</taxon>
        <taxon>Spermatophyta</taxon>
        <taxon>Magnoliopsida</taxon>
        <taxon>Liliopsida</taxon>
        <taxon>Poales</taxon>
        <taxon>Poaceae</taxon>
        <taxon>PACMAD clade</taxon>
        <taxon>Panicoideae</taxon>
        <taxon>Panicodae</taxon>
        <taxon>Paniceae</taxon>
        <taxon>Panicinae</taxon>
        <taxon>Panicum</taxon>
        <taxon>Panicum sect. Panicum</taxon>
    </lineage>
</organism>
<feature type="chain" id="PRO_5018141545" evidence="1">
    <location>
        <begin position="20"/>
        <end position="144"/>
    </location>
</feature>
<keyword evidence="3" id="KW-1185">Reference proteome</keyword>
<evidence type="ECO:0000313" key="3">
    <source>
        <dbReference type="Proteomes" id="UP000275267"/>
    </source>
</evidence>
<evidence type="ECO:0000313" key="2">
    <source>
        <dbReference type="EMBL" id="RLN43204.1"/>
    </source>
</evidence>
<dbReference type="AlphaFoldDB" id="A0A3L6TXE3"/>
<comment type="caution">
    <text evidence="2">The sequence shown here is derived from an EMBL/GenBank/DDBJ whole genome shotgun (WGS) entry which is preliminary data.</text>
</comment>
<accession>A0A3L6TXE3</accession>
<dbReference type="PANTHER" id="PTHR47072:SF4">
    <property type="entry name" value="MYB_SANT-LIKE DOMAIN-CONTAINING PROTEIN"/>
    <property type="match status" value="1"/>
</dbReference>
<dbReference type="EMBL" id="PQIB02000001">
    <property type="protein sequence ID" value="RLN43204.1"/>
    <property type="molecule type" value="Genomic_DNA"/>
</dbReference>
<dbReference type="STRING" id="4540.A0A3L6TXE3"/>